<accession>A0A8C3VTK8</accession>
<organism evidence="3 4">
    <name type="scientific">Catagonus wagneri</name>
    <name type="common">Chacoan peccary</name>
    <dbReference type="NCBI Taxonomy" id="51154"/>
    <lineage>
        <taxon>Eukaryota</taxon>
        <taxon>Metazoa</taxon>
        <taxon>Chordata</taxon>
        <taxon>Craniata</taxon>
        <taxon>Vertebrata</taxon>
        <taxon>Euteleostomi</taxon>
        <taxon>Mammalia</taxon>
        <taxon>Eutheria</taxon>
        <taxon>Laurasiatheria</taxon>
        <taxon>Artiodactyla</taxon>
        <taxon>Suina</taxon>
        <taxon>Tayassuidae</taxon>
        <taxon>Catagonus</taxon>
    </lineage>
</organism>
<reference evidence="3" key="2">
    <citation type="submission" date="2025-09" db="UniProtKB">
        <authorList>
            <consortium name="Ensembl"/>
        </authorList>
    </citation>
    <scope>IDENTIFICATION</scope>
</reference>
<feature type="region of interest" description="Disordered" evidence="1">
    <location>
        <begin position="1"/>
        <end position="20"/>
    </location>
</feature>
<proteinExistence type="predicted"/>
<evidence type="ECO:0000313" key="4">
    <source>
        <dbReference type="Proteomes" id="UP000694540"/>
    </source>
</evidence>
<dbReference type="Ensembl" id="ENSCWAT00000004667.1">
    <property type="protein sequence ID" value="ENSCWAP00000004305.1"/>
    <property type="gene ID" value="ENSCWAG00000003369.1"/>
</dbReference>
<sequence length="56" mass="6069">SKVATARTPHPSSSALTHSQTTRFSMCLWLSLPGISLITYTGCCTLYSQPRGSLPR</sequence>
<reference evidence="3" key="1">
    <citation type="submission" date="2025-08" db="UniProtKB">
        <authorList>
            <consortium name="Ensembl"/>
        </authorList>
    </citation>
    <scope>IDENTIFICATION</scope>
</reference>
<evidence type="ECO:0000313" key="3">
    <source>
        <dbReference type="Ensembl" id="ENSCWAP00000004305.1"/>
    </source>
</evidence>
<dbReference type="GeneTree" id="ENSGT00960000190232"/>
<keyword evidence="2" id="KW-0812">Transmembrane</keyword>
<protein>
    <submittedName>
        <fullName evidence="3">Uncharacterized protein</fullName>
    </submittedName>
</protein>
<evidence type="ECO:0000256" key="2">
    <source>
        <dbReference type="SAM" id="Phobius"/>
    </source>
</evidence>
<keyword evidence="2" id="KW-0472">Membrane</keyword>
<dbReference type="AlphaFoldDB" id="A0A8C3VTK8"/>
<feature type="compositionally biased region" description="Polar residues" evidence="1">
    <location>
        <begin position="10"/>
        <end position="20"/>
    </location>
</feature>
<keyword evidence="4" id="KW-1185">Reference proteome</keyword>
<dbReference type="Proteomes" id="UP000694540">
    <property type="component" value="Unplaced"/>
</dbReference>
<feature type="transmembrane region" description="Helical" evidence="2">
    <location>
        <begin position="28"/>
        <end position="47"/>
    </location>
</feature>
<name>A0A8C3VTK8_9CETA</name>
<evidence type="ECO:0000256" key="1">
    <source>
        <dbReference type="SAM" id="MobiDB-lite"/>
    </source>
</evidence>
<keyword evidence="2" id="KW-1133">Transmembrane helix</keyword>